<accession>A0ABZ0VFG4</accession>
<dbReference type="RefSeq" id="WP_322410679.1">
    <property type="nucleotide sequence ID" value="NZ_CP139779.1"/>
</dbReference>
<keyword evidence="3" id="KW-0560">Oxidoreductase</keyword>
<dbReference type="Proteomes" id="UP001324533">
    <property type="component" value="Chromosome"/>
</dbReference>
<dbReference type="SUPFAM" id="SSF49482">
    <property type="entry name" value="Aromatic compound dioxygenase"/>
    <property type="match status" value="1"/>
</dbReference>
<evidence type="ECO:0000313" key="3">
    <source>
        <dbReference type="EMBL" id="WQB70537.1"/>
    </source>
</evidence>
<dbReference type="InterPro" id="IPR000627">
    <property type="entry name" value="Intradiol_dOase_C"/>
</dbReference>
<evidence type="ECO:0000256" key="1">
    <source>
        <dbReference type="SAM" id="MobiDB-lite"/>
    </source>
</evidence>
<reference evidence="3 4" key="1">
    <citation type="submission" date="2023-06" db="EMBL/GenBank/DDBJ databases">
        <title>Rock-solubilizing bacteria, Microbacterium invictum, promotes re-establishment of vegetation in rocky wasteland by accelerating rock bio-weathering and reshaping soil bacterial community.</title>
        <authorList>
            <person name="Liu C."/>
        </authorList>
    </citation>
    <scope>NUCLEOTIDE SEQUENCE [LARGE SCALE GENOMIC DNA]</scope>
    <source>
        <strain evidence="3 4">X-18</strain>
    </source>
</reference>
<dbReference type="CDD" id="cd03457">
    <property type="entry name" value="intradiol_dioxygenase_like"/>
    <property type="match status" value="1"/>
</dbReference>
<feature type="region of interest" description="Disordered" evidence="1">
    <location>
        <begin position="65"/>
        <end position="119"/>
    </location>
</feature>
<protein>
    <submittedName>
        <fullName evidence="3">Intradiol ring-cleavage dioxygenase</fullName>
    </submittedName>
</protein>
<dbReference type="PANTHER" id="PTHR34315:SF1">
    <property type="entry name" value="INTRADIOL RING-CLEAVAGE DIOXYGENASES DOMAIN-CONTAINING PROTEIN-RELATED"/>
    <property type="match status" value="1"/>
</dbReference>
<feature type="compositionally biased region" description="Low complexity" evidence="1">
    <location>
        <begin position="65"/>
        <end position="102"/>
    </location>
</feature>
<keyword evidence="3" id="KW-0223">Dioxygenase</keyword>
<sequence length="333" mass="33898">MSNTPEPDHTPQGPSYEGRVLPRPEDEVVDQGAGFDVATMVSRRRVLTLVGLGVGAATLAACAATTESSAGSTSTATTDSTPTTDATDATDSTTTTTTTTAAGEIPEETNGPYPADGTNGVNVLEESGIVRSDIRSSLDGGTTAEGVPLTFTFSVTDIAGGDVPFEGAAVYVWHCDAQGLYSMYSEGVEDETFLRGIQVVDANGEATFQTIVPGCYTGRWTHIHFEVYPDVASATDVSNVIATSQVAFPEEMLNAVYELDAYSGSAQNLAQIGGLANDNVFSDGTELQMGTFSGDTSSGYVGTLAVGVDTATTPGVSAGAGGGQPPSGGGPGN</sequence>
<dbReference type="GO" id="GO:0051213">
    <property type="term" value="F:dioxygenase activity"/>
    <property type="evidence" value="ECO:0007669"/>
    <property type="project" value="UniProtKB-KW"/>
</dbReference>
<feature type="domain" description="Intradiol ring-cleavage dioxygenases" evidence="2">
    <location>
        <begin position="141"/>
        <end position="218"/>
    </location>
</feature>
<dbReference type="Gene3D" id="2.60.130.10">
    <property type="entry name" value="Aromatic compound dioxygenase"/>
    <property type="match status" value="1"/>
</dbReference>
<dbReference type="Pfam" id="PF00775">
    <property type="entry name" value="Dioxygenase_C"/>
    <property type="match status" value="1"/>
</dbReference>
<gene>
    <name evidence="3" type="ORF">T9R20_00825</name>
</gene>
<evidence type="ECO:0000259" key="2">
    <source>
        <dbReference type="Pfam" id="PF00775"/>
    </source>
</evidence>
<proteinExistence type="predicted"/>
<dbReference type="InterPro" id="IPR006311">
    <property type="entry name" value="TAT_signal"/>
</dbReference>
<name>A0ABZ0VFG4_9MICO</name>
<keyword evidence="4" id="KW-1185">Reference proteome</keyword>
<dbReference type="InterPro" id="IPR015889">
    <property type="entry name" value="Intradiol_dOase_core"/>
</dbReference>
<dbReference type="EMBL" id="CP139779">
    <property type="protein sequence ID" value="WQB70537.1"/>
    <property type="molecule type" value="Genomic_DNA"/>
</dbReference>
<dbReference type="PROSITE" id="PS51318">
    <property type="entry name" value="TAT"/>
    <property type="match status" value="1"/>
</dbReference>
<dbReference type="PANTHER" id="PTHR34315">
    <property type="match status" value="1"/>
</dbReference>
<organism evidence="3 4">
    <name type="scientific">Microbacterium invictum</name>
    <dbReference type="NCBI Taxonomy" id="515415"/>
    <lineage>
        <taxon>Bacteria</taxon>
        <taxon>Bacillati</taxon>
        <taxon>Actinomycetota</taxon>
        <taxon>Actinomycetes</taxon>
        <taxon>Micrococcales</taxon>
        <taxon>Microbacteriaceae</taxon>
        <taxon>Microbacterium</taxon>
    </lineage>
</organism>
<evidence type="ECO:0000313" key="4">
    <source>
        <dbReference type="Proteomes" id="UP001324533"/>
    </source>
</evidence>
<feature type="region of interest" description="Disordered" evidence="1">
    <location>
        <begin position="1"/>
        <end position="22"/>
    </location>
</feature>